<feature type="compositionally biased region" description="Polar residues" evidence="2">
    <location>
        <begin position="223"/>
        <end position="232"/>
    </location>
</feature>
<dbReference type="Pfam" id="PF00105">
    <property type="entry name" value="zf-C4"/>
    <property type="match status" value="1"/>
</dbReference>
<dbReference type="InterPro" id="IPR001628">
    <property type="entry name" value="Znf_hrmn_rcpt"/>
</dbReference>
<dbReference type="InterPro" id="IPR000536">
    <property type="entry name" value="Nucl_hrmn_rcpt_lig-bd"/>
</dbReference>
<dbReference type="GO" id="GO:0000122">
    <property type="term" value="P:negative regulation of transcription by RNA polymerase II"/>
    <property type="evidence" value="ECO:0007669"/>
    <property type="project" value="TreeGrafter"/>
</dbReference>
<proteinExistence type="inferred from homology"/>
<feature type="compositionally biased region" description="Polar residues" evidence="2">
    <location>
        <begin position="25"/>
        <end position="36"/>
    </location>
</feature>
<organism evidence="3">
    <name type="scientific">Magallana gigas</name>
    <name type="common">Pacific oyster</name>
    <name type="synonym">Crassostrea gigas</name>
    <dbReference type="NCBI Taxonomy" id="29159"/>
    <lineage>
        <taxon>Eukaryota</taxon>
        <taxon>Metazoa</taxon>
        <taxon>Spiralia</taxon>
        <taxon>Lophotrochozoa</taxon>
        <taxon>Mollusca</taxon>
        <taxon>Bivalvia</taxon>
        <taxon>Autobranchia</taxon>
        <taxon>Pteriomorphia</taxon>
        <taxon>Ostreida</taxon>
        <taxon>Ostreoidea</taxon>
        <taxon>Ostreidae</taxon>
        <taxon>Magallana</taxon>
    </lineage>
</organism>
<dbReference type="InterPro" id="IPR013088">
    <property type="entry name" value="Znf_NHR/GATA"/>
</dbReference>
<dbReference type="PRINTS" id="PR00398">
    <property type="entry name" value="STRDHORMONER"/>
</dbReference>
<accession>K1PDV8</accession>
<dbReference type="SMART" id="SM00399">
    <property type="entry name" value="ZnF_C4"/>
    <property type="match status" value="1"/>
</dbReference>
<dbReference type="GO" id="GO:0030154">
    <property type="term" value="P:cell differentiation"/>
    <property type="evidence" value="ECO:0007669"/>
    <property type="project" value="TreeGrafter"/>
</dbReference>
<dbReference type="SUPFAM" id="SSF57716">
    <property type="entry name" value="Glucocorticoid receptor-like (DNA-binding domain)"/>
    <property type="match status" value="1"/>
</dbReference>
<dbReference type="SMART" id="SM00430">
    <property type="entry name" value="HOLI"/>
    <property type="match status" value="1"/>
</dbReference>
<dbReference type="PANTHER" id="PTHR24082:SF473">
    <property type="entry name" value="ECDYSONE-INDUCED PROTEIN 75B, ISOFORM B"/>
    <property type="match status" value="1"/>
</dbReference>
<comment type="similarity">
    <text evidence="1">Belongs to the nuclear hormone receptor family.</text>
</comment>
<keyword evidence="1 3" id="KW-0675">Receptor</keyword>
<evidence type="ECO:0000256" key="1">
    <source>
        <dbReference type="RuleBase" id="RU004334"/>
    </source>
</evidence>
<name>K1PDV8_MAGGI</name>
<dbReference type="GO" id="GO:0000978">
    <property type="term" value="F:RNA polymerase II cis-regulatory region sequence-specific DNA binding"/>
    <property type="evidence" value="ECO:0007669"/>
    <property type="project" value="TreeGrafter"/>
</dbReference>
<keyword evidence="1" id="KW-0238">DNA-binding</keyword>
<dbReference type="GO" id="GO:0009755">
    <property type="term" value="P:hormone-mediated signaling pathway"/>
    <property type="evidence" value="ECO:0007669"/>
    <property type="project" value="TreeGrafter"/>
</dbReference>
<dbReference type="PANTHER" id="PTHR24082">
    <property type="entry name" value="NUCLEAR HORMONE RECEPTOR"/>
    <property type="match status" value="1"/>
</dbReference>
<dbReference type="GO" id="GO:0008270">
    <property type="term" value="F:zinc ion binding"/>
    <property type="evidence" value="ECO:0007669"/>
    <property type="project" value="UniProtKB-KW"/>
</dbReference>
<keyword evidence="1" id="KW-0804">Transcription</keyword>
<protein>
    <submittedName>
        <fullName evidence="3">Nuclear receptor ROR-gamma</fullName>
    </submittedName>
</protein>
<comment type="subcellular location">
    <subcellularLocation>
        <location evidence="1">Nucleus</location>
    </subcellularLocation>
</comment>
<evidence type="ECO:0000313" key="3">
    <source>
        <dbReference type="EMBL" id="EKC19743.1"/>
    </source>
</evidence>
<keyword evidence="1" id="KW-0479">Metal-binding</keyword>
<sequence length="559" mass="63588">MNVWKYETVASMHCGFHEITTNMLEPNKNPPQTNGLKLSETKTKKREKYIPNSEPLALPFCRICGKRASGIHFGVYSCEACKAFFRRYLQRKTPFKCNKGDKCEIDEQKKGLNCSACRLKKCLEKGMSKEGVRIGRYSTAERTNVIMEVKRLHASIESKSSNDQCPKTTNHEVKDSIILQAALDTPETSGDSMEFKDSILCVINTHTMARSSSDDSNRSLSDYTENSSTTSDHPILIDTSLSPNSTGSVDSVGSLVLGSTGSEIEIFSPSALDILCRQQPLPRYDIVPECTDTDQIIKQLMTGYQRIQPFSKSLTDEELNEIFTHGLEQYEEKVRLFGKMEYLSIQEYKEIYDKTKIDVDGRKELYDLGREELNKMFDELVQFTHSIVNFSSLPSKDQTALLKAADFDFNMLVDYRCVDADRGMVLSYTGKPMALSEACPHVEKETLKEWAEFSRSLQKLKLTPREHALMLAISLTFPDRSPWPLEAHDEVEKIQNKLIKALEKLVAETNQRSGGGRFAKLMDVFLRMRGMYKAYEDAVKVMSKDDFLIECIPEILFYL</sequence>
<dbReference type="GO" id="GO:0045944">
    <property type="term" value="P:positive regulation of transcription by RNA polymerase II"/>
    <property type="evidence" value="ECO:0007669"/>
    <property type="project" value="TreeGrafter"/>
</dbReference>
<keyword evidence="1" id="KW-0862">Zinc</keyword>
<dbReference type="GO" id="GO:0004879">
    <property type="term" value="F:nuclear receptor activity"/>
    <property type="evidence" value="ECO:0007669"/>
    <property type="project" value="TreeGrafter"/>
</dbReference>
<keyword evidence="1" id="KW-0805">Transcription regulation</keyword>
<dbReference type="PROSITE" id="PS00031">
    <property type="entry name" value="NUCLEAR_REC_DBD_1"/>
    <property type="match status" value="1"/>
</dbReference>
<dbReference type="Gene3D" id="1.10.565.10">
    <property type="entry name" value="Retinoid X Receptor"/>
    <property type="match status" value="1"/>
</dbReference>
<feature type="region of interest" description="Disordered" evidence="2">
    <location>
        <begin position="25"/>
        <end position="44"/>
    </location>
</feature>
<evidence type="ECO:0000256" key="2">
    <source>
        <dbReference type="SAM" id="MobiDB-lite"/>
    </source>
</evidence>
<reference evidence="3" key="1">
    <citation type="journal article" date="2012" name="Nature">
        <title>The oyster genome reveals stress adaptation and complexity of shell formation.</title>
        <authorList>
            <person name="Zhang G."/>
            <person name="Fang X."/>
            <person name="Guo X."/>
            <person name="Li L."/>
            <person name="Luo R."/>
            <person name="Xu F."/>
            <person name="Yang P."/>
            <person name="Zhang L."/>
            <person name="Wang X."/>
            <person name="Qi H."/>
            <person name="Xiong Z."/>
            <person name="Que H."/>
            <person name="Xie Y."/>
            <person name="Holland P.W."/>
            <person name="Paps J."/>
            <person name="Zhu Y."/>
            <person name="Wu F."/>
            <person name="Chen Y."/>
            <person name="Wang J."/>
            <person name="Peng C."/>
            <person name="Meng J."/>
            <person name="Yang L."/>
            <person name="Liu J."/>
            <person name="Wen B."/>
            <person name="Zhang N."/>
            <person name="Huang Z."/>
            <person name="Zhu Q."/>
            <person name="Feng Y."/>
            <person name="Mount A."/>
            <person name="Hedgecock D."/>
            <person name="Xu Z."/>
            <person name="Liu Y."/>
            <person name="Domazet-Loso T."/>
            <person name="Du Y."/>
            <person name="Sun X."/>
            <person name="Zhang S."/>
            <person name="Liu B."/>
            <person name="Cheng P."/>
            <person name="Jiang X."/>
            <person name="Li J."/>
            <person name="Fan D."/>
            <person name="Wang W."/>
            <person name="Fu W."/>
            <person name="Wang T."/>
            <person name="Wang B."/>
            <person name="Zhang J."/>
            <person name="Peng Z."/>
            <person name="Li Y."/>
            <person name="Li N."/>
            <person name="Wang J."/>
            <person name="Chen M."/>
            <person name="He Y."/>
            <person name="Tan F."/>
            <person name="Song X."/>
            <person name="Zheng Q."/>
            <person name="Huang R."/>
            <person name="Yang H."/>
            <person name="Du X."/>
            <person name="Chen L."/>
            <person name="Yang M."/>
            <person name="Gaffney P.M."/>
            <person name="Wang S."/>
            <person name="Luo L."/>
            <person name="She Z."/>
            <person name="Ming Y."/>
            <person name="Huang W."/>
            <person name="Zhang S."/>
            <person name="Huang B."/>
            <person name="Zhang Y."/>
            <person name="Qu T."/>
            <person name="Ni P."/>
            <person name="Miao G."/>
            <person name="Wang J."/>
            <person name="Wang Q."/>
            <person name="Steinberg C.E."/>
            <person name="Wang H."/>
            <person name="Li N."/>
            <person name="Qian L."/>
            <person name="Zhang G."/>
            <person name="Li Y."/>
            <person name="Yang H."/>
            <person name="Liu X."/>
            <person name="Wang J."/>
            <person name="Yin Y."/>
            <person name="Wang J."/>
        </authorList>
    </citation>
    <scope>NUCLEOTIDE SEQUENCE [LARGE SCALE GENOMIC DNA]</scope>
    <source>
        <strain evidence="3">05x7-T-G4-1.051#20</strain>
    </source>
</reference>
<feature type="region of interest" description="Disordered" evidence="2">
    <location>
        <begin position="210"/>
        <end position="247"/>
    </location>
</feature>
<dbReference type="EMBL" id="JH816653">
    <property type="protein sequence ID" value="EKC19743.1"/>
    <property type="molecule type" value="Genomic_DNA"/>
</dbReference>
<dbReference type="InterPro" id="IPR001723">
    <property type="entry name" value="Nuclear_hrmn_rcpt"/>
</dbReference>
<dbReference type="AlphaFoldDB" id="K1PDV8"/>
<dbReference type="PROSITE" id="PS51843">
    <property type="entry name" value="NR_LBD"/>
    <property type="match status" value="1"/>
</dbReference>
<dbReference type="Gene3D" id="3.30.50.10">
    <property type="entry name" value="Erythroid Transcription Factor GATA-1, subunit A"/>
    <property type="match status" value="1"/>
</dbReference>
<dbReference type="Pfam" id="PF00104">
    <property type="entry name" value="Hormone_recep"/>
    <property type="match status" value="1"/>
</dbReference>
<dbReference type="PRINTS" id="PR00047">
    <property type="entry name" value="STROIDFINGER"/>
</dbReference>
<keyword evidence="1" id="KW-0863">Zinc-finger</keyword>
<keyword evidence="1" id="KW-0539">Nucleus</keyword>
<dbReference type="GO" id="GO:0005634">
    <property type="term" value="C:nucleus"/>
    <property type="evidence" value="ECO:0007669"/>
    <property type="project" value="UniProtKB-SubCell"/>
</dbReference>
<dbReference type="CDD" id="cd06916">
    <property type="entry name" value="NR_DBD_like"/>
    <property type="match status" value="1"/>
</dbReference>
<gene>
    <name evidence="3" type="ORF">CGI_10007707</name>
</gene>
<dbReference type="HOGENOM" id="CLU_496309_0_0_1"/>
<dbReference type="InParanoid" id="K1PDV8"/>
<dbReference type="PROSITE" id="PS51030">
    <property type="entry name" value="NUCLEAR_REC_DBD_2"/>
    <property type="match status" value="1"/>
</dbReference>
<dbReference type="InterPro" id="IPR050234">
    <property type="entry name" value="Nuclear_hormone_rcpt_NR1"/>
</dbReference>
<dbReference type="InterPro" id="IPR035500">
    <property type="entry name" value="NHR-like_dom_sf"/>
</dbReference>
<dbReference type="SUPFAM" id="SSF48508">
    <property type="entry name" value="Nuclear receptor ligand-binding domain"/>
    <property type="match status" value="1"/>
</dbReference>